<dbReference type="OrthoDB" id="2849215at2759"/>
<sequence>MVATIASYTLGGLWMFYLLEEDKTKRLAEAYTPIPLPNEPTYNSSDVSIIVPTINTPDEFTDCLRLWLANQPKEIIIITIERDLQRVYDLVRPVVTEGDERISLMTADVANKREQLLVGIKHTKGKILALVDDDAFWKYQVLPHLLAPFEDPKVGGAVGKQSAHIPAARRNPNVITPWEVASLRSLENQNNVQAVRFAADGSVFCLVGRTLMMRAEIAQDPRFQYEITHEYWCGKRQNTGDDVFITRWLLTEGWKMSIQNAPEAEITTLVMRDSALLRQMVRWQRNAIQSFLVTVVYKPGLLQLYKKHPYMARKLVERLLRPIIAWVHIIAFIVGVCQKSPVAYFVGLWYLLSMIATYRDFVRRYPWAEGHLGAAILLDICYPVVDVYSWLTLSTEVWGTRNENA</sequence>
<evidence type="ECO:0000256" key="3">
    <source>
        <dbReference type="ARBA" id="ARBA00022679"/>
    </source>
</evidence>
<dbReference type="InterPro" id="IPR029044">
    <property type="entry name" value="Nucleotide-diphossugar_trans"/>
</dbReference>
<organism evidence="8 9">
    <name type="scientific">Colletotrichum asianum</name>
    <dbReference type="NCBI Taxonomy" id="702518"/>
    <lineage>
        <taxon>Eukaryota</taxon>
        <taxon>Fungi</taxon>
        <taxon>Dikarya</taxon>
        <taxon>Ascomycota</taxon>
        <taxon>Pezizomycotina</taxon>
        <taxon>Sordariomycetes</taxon>
        <taxon>Hypocreomycetidae</taxon>
        <taxon>Glomerellales</taxon>
        <taxon>Glomerellaceae</taxon>
        <taxon>Colletotrichum</taxon>
        <taxon>Colletotrichum gloeosporioides species complex</taxon>
    </lineage>
</organism>
<evidence type="ECO:0000256" key="6">
    <source>
        <dbReference type="ARBA" id="ARBA00023136"/>
    </source>
</evidence>
<keyword evidence="3" id="KW-0808">Transferase</keyword>
<keyword evidence="5" id="KW-1133">Transmembrane helix</keyword>
<keyword evidence="2" id="KW-0328">Glycosyltransferase</keyword>
<protein>
    <submittedName>
        <fullName evidence="8">Polysaccharide synthase</fullName>
    </submittedName>
</protein>
<dbReference type="EMBL" id="WOWK01000018">
    <property type="protein sequence ID" value="KAF0328263.1"/>
    <property type="molecule type" value="Genomic_DNA"/>
</dbReference>
<dbReference type="Proteomes" id="UP000434172">
    <property type="component" value="Unassembled WGS sequence"/>
</dbReference>
<reference evidence="8 9" key="1">
    <citation type="submission" date="2019-12" db="EMBL/GenBank/DDBJ databases">
        <title>A genome sequence resource for the geographically widespread anthracnose pathogen Colletotrichum asianum.</title>
        <authorList>
            <person name="Meng Y."/>
        </authorList>
    </citation>
    <scope>NUCLEOTIDE SEQUENCE [LARGE SCALE GENOMIC DNA]</scope>
    <source>
        <strain evidence="8 9">ICMP 18580</strain>
    </source>
</reference>
<dbReference type="SUPFAM" id="SSF53448">
    <property type="entry name" value="Nucleotide-diphospho-sugar transferases"/>
    <property type="match status" value="1"/>
</dbReference>
<evidence type="ECO:0000256" key="5">
    <source>
        <dbReference type="ARBA" id="ARBA00022989"/>
    </source>
</evidence>
<dbReference type="GO" id="GO:0016020">
    <property type="term" value="C:membrane"/>
    <property type="evidence" value="ECO:0007669"/>
    <property type="project" value="UniProtKB-SubCell"/>
</dbReference>
<evidence type="ECO:0000256" key="1">
    <source>
        <dbReference type="ARBA" id="ARBA00004370"/>
    </source>
</evidence>
<keyword evidence="4" id="KW-0812">Transmembrane</keyword>
<accession>A0A8H3WPR4</accession>
<dbReference type="AlphaFoldDB" id="A0A8H3WPR4"/>
<keyword evidence="9" id="KW-1185">Reference proteome</keyword>
<comment type="subcellular location">
    <subcellularLocation>
        <location evidence="1">Membrane</location>
    </subcellularLocation>
</comment>
<name>A0A8H3WPR4_9PEZI</name>
<dbReference type="InterPro" id="IPR052427">
    <property type="entry name" value="Glycosyltrans_GT2/GT47"/>
</dbReference>
<evidence type="ECO:0000313" key="9">
    <source>
        <dbReference type="Proteomes" id="UP000434172"/>
    </source>
</evidence>
<keyword evidence="7" id="KW-0325">Glycoprotein</keyword>
<comment type="caution">
    <text evidence="8">The sequence shown here is derived from an EMBL/GenBank/DDBJ whole genome shotgun (WGS) entry which is preliminary data.</text>
</comment>
<keyword evidence="6" id="KW-0472">Membrane</keyword>
<dbReference type="PANTHER" id="PTHR47844">
    <property type="entry name" value="SYNTHASE CPS1, PUTATIVE (AFU_ORTHOLOGUE AFUA_7G02500)-RELATED"/>
    <property type="match status" value="1"/>
</dbReference>
<dbReference type="Pfam" id="PF13641">
    <property type="entry name" value="Glyco_tranf_2_3"/>
    <property type="match status" value="1"/>
</dbReference>
<evidence type="ECO:0000256" key="2">
    <source>
        <dbReference type="ARBA" id="ARBA00022676"/>
    </source>
</evidence>
<evidence type="ECO:0000256" key="4">
    <source>
        <dbReference type="ARBA" id="ARBA00022692"/>
    </source>
</evidence>
<gene>
    <name evidence="8" type="ORF">GQ607_004415</name>
</gene>
<evidence type="ECO:0000313" key="8">
    <source>
        <dbReference type="EMBL" id="KAF0328263.1"/>
    </source>
</evidence>
<dbReference type="GO" id="GO:0016757">
    <property type="term" value="F:glycosyltransferase activity"/>
    <property type="evidence" value="ECO:0007669"/>
    <property type="project" value="UniProtKB-KW"/>
</dbReference>
<dbReference type="Gene3D" id="3.90.550.10">
    <property type="entry name" value="Spore Coat Polysaccharide Biosynthesis Protein SpsA, Chain A"/>
    <property type="match status" value="1"/>
</dbReference>
<evidence type="ECO:0000256" key="7">
    <source>
        <dbReference type="ARBA" id="ARBA00023180"/>
    </source>
</evidence>
<dbReference type="PANTHER" id="PTHR47844:SF1">
    <property type="entry name" value="EXOSTOSIN-LIKE 2"/>
    <property type="match status" value="1"/>
</dbReference>
<proteinExistence type="predicted"/>